<dbReference type="PROSITE" id="PS01211">
    <property type="entry name" value="UPF0001"/>
    <property type="match status" value="1"/>
</dbReference>
<reference evidence="5 6" key="1">
    <citation type="submission" date="2024-09" db="EMBL/GenBank/DDBJ databases">
        <title>Laminarin stimulates single cell rates of sulfate reduction while oxygen inhibits transcriptomic activity in coastal marine sediment.</title>
        <authorList>
            <person name="Lindsay M."/>
            <person name="Orcutt B."/>
            <person name="Emerson D."/>
            <person name="Stepanauskas R."/>
            <person name="D'Angelo T."/>
        </authorList>
    </citation>
    <scope>NUCLEOTIDE SEQUENCE [LARGE SCALE GENOMIC DNA]</scope>
    <source>
        <strain evidence="5">SAG AM-311-K15</strain>
    </source>
</reference>
<dbReference type="NCBIfam" id="TIGR00044">
    <property type="entry name" value="YggS family pyridoxal phosphate-dependent enzyme"/>
    <property type="match status" value="1"/>
</dbReference>
<comment type="similarity">
    <text evidence="2 3">Belongs to the pyridoxal phosphate-binding protein YggS/PROSC family.</text>
</comment>
<dbReference type="HAMAP" id="MF_02087">
    <property type="entry name" value="PLP_homeostasis"/>
    <property type="match status" value="1"/>
</dbReference>
<dbReference type="Pfam" id="PF01168">
    <property type="entry name" value="Ala_racemase_N"/>
    <property type="match status" value="1"/>
</dbReference>
<organism evidence="5 6">
    <name type="scientific">candidate division CSSED10-310 bacterium</name>
    <dbReference type="NCBI Taxonomy" id="2855610"/>
    <lineage>
        <taxon>Bacteria</taxon>
        <taxon>Bacteria division CSSED10-310</taxon>
    </lineage>
</organism>
<evidence type="ECO:0000313" key="5">
    <source>
        <dbReference type="EMBL" id="MFC1853927.1"/>
    </source>
</evidence>
<name>A0ABV6Z666_UNCC1</name>
<accession>A0ABV6Z666</accession>
<dbReference type="InterPro" id="IPR011078">
    <property type="entry name" value="PyrdxlP_homeostasis"/>
</dbReference>
<comment type="caution">
    <text evidence="5">The sequence shown here is derived from an EMBL/GenBank/DDBJ whole genome shotgun (WGS) entry which is preliminary data.</text>
</comment>
<gene>
    <name evidence="5" type="ORF">ACFL27_27400</name>
</gene>
<keyword evidence="1 2" id="KW-0663">Pyridoxal phosphate</keyword>
<dbReference type="InterPro" id="IPR001608">
    <property type="entry name" value="Ala_racemase_N"/>
</dbReference>
<evidence type="ECO:0000313" key="6">
    <source>
        <dbReference type="Proteomes" id="UP001594351"/>
    </source>
</evidence>
<dbReference type="InterPro" id="IPR029066">
    <property type="entry name" value="PLP-binding_barrel"/>
</dbReference>
<evidence type="ECO:0000259" key="4">
    <source>
        <dbReference type="Pfam" id="PF01168"/>
    </source>
</evidence>
<keyword evidence="6" id="KW-1185">Reference proteome</keyword>
<sequence length="230" mass="25512">MNDLNLIGQNFKQIRQKIDLTARKVGRLADDIEIVVVTKTVDIEAMKIVIKAGAKHLGENKVQDAVKKQARLDEEVNWHFIGHLQTNKVKHVIGKFQLIHSVDSIRLAQKIEQEAEKRGIIQKILLEVNVSGETSKYGFVPADLMPACEQISSLKHVRLEGLMTMAPFTDDRAVIRSCFQSLASLRTTINGQSIAGIQMPTLSMGMTNDYLIAVEQGATLVRIGSAIFHG</sequence>
<dbReference type="SUPFAM" id="SSF51419">
    <property type="entry name" value="PLP-binding barrel"/>
    <property type="match status" value="1"/>
</dbReference>
<dbReference type="PIRSF" id="PIRSF004848">
    <property type="entry name" value="YBL036c_PLPDEIII"/>
    <property type="match status" value="1"/>
</dbReference>
<feature type="modified residue" description="N6-(pyridoxal phosphate)lysine" evidence="2">
    <location>
        <position position="39"/>
    </location>
</feature>
<comment type="function">
    <text evidence="2">Pyridoxal 5'-phosphate (PLP)-binding protein, which is involved in PLP homeostasis.</text>
</comment>
<proteinExistence type="inferred from homology"/>
<protein>
    <recommendedName>
        <fullName evidence="2">Pyridoxal phosphate homeostasis protein</fullName>
        <shortName evidence="2">PLP homeostasis protein</shortName>
    </recommendedName>
</protein>
<evidence type="ECO:0000256" key="2">
    <source>
        <dbReference type="HAMAP-Rule" id="MF_02087"/>
    </source>
</evidence>
<dbReference type="Proteomes" id="UP001594351">
    <property type="component" value="Unassembled WGS sequence"/>
</dbReference>
<feature type="domain" description="Alanine racemase N-terminal" evidence="4">
    <location>
        <begin position="23"/>
        <end position="228"/>
    </location>
</feature>
<dbReference type="EMBL" id="JBHPBY010000649">
    <property type="protein sequence ID" value="MFC1853927.1"/>
    <property type="molecule type" value="Genomic_DNA"/>
</dbReference>
<evidence type="ECO:0000256" key="3">
    <source>
        <dbReference type="RuleBase" id="RU004514"/>
    </source>
</evidence>
<dbReference type="PANTHER" id="PTHR10146:SF14">
    <property type="entry name" value="PYRIDOXAL PHOSPHATE HOMEOSTASIS PROTEIN"/>
    <property type="match status" value="1"/>
</dbReference>
<dbReference type="CDD" id="cd00635">
    <property type="entry name" value="PLPDE_III_YBL036c_like"/>
    <property type="match status" value="1"/>
</dbReference>
<evidence type="ECO:0000256" key="1">
    <source>
        <dbReference type="ARBA" id="ARBA00022898"/>
    </source>
</evidence>
<dbReference type="Gene3D" id="3.20.20.10">
    <property type="entry name" value="Alanine racemase"/>
    <property type="match status" value="1"/>
</dbReference>
<dbReference type="PANTHER" id="PTHR10146">
    <property type="entry name" value="PROLINE SYNTHETASE CO-TRANSCRIBED BACTERIAL HOMOLOG PROTEIN"/>
    <property type="match status" value="1"/>
</dbReference>